<evidence type="ECO:0000313" key="2">
    <source>
        <dbReference type="EMBL" id="KAH3855508.1"/>
    </source>
</evidence>
<dbReference type="EMBL" id="JAIWYP010000003">
    <property type="protein sequence ID" value="KAH3845981.1"/>
    <property type="molecule type" value="Genomic_DNA"/>
</dbReference>
<accession>A0A9D4KVW2</accession>
<dbReference type="EMBL" id="JAIWYP010000003">
    <property type="protein sequence ID" value="KAH3855508.1"/>
    <property type="molecule type" value="Genomic_DNA"/>
</dbReference>
<name>A0A9D4KVW2_DREPO</name>
<protein>
    <submittedName>
        <fullName evidence="1">Uncharacterized protein</fullName>
    </submittedName>
</protein>
<evidence type="ECO:0000313" key="3">
    <source>
        <dbReference type="Proteomes" id="UP000828390"/>
    </source>
</evidence>
<proteinExistence type="predicted"/>
<reference evidence="1" key="1">
    <citation type="journal article" date="2019" name="bioRxiv">
        <title>The Genome of the Zebra Mussel, Dreissena polymorpha: A Resource for Invasive Species Research.</title>
        <authorList>
            <person name="McCartney M.A."/>
            <person name="Auch B."/>
            <person name="Kono T."/>
            <person name="Mallez S."/>
            <person name="Zhang Y."/>
            <person name="Obille A."/>
            <person name="Becker A."/>
            <person name="Abrahante J.E."/>
            <person name="Garbe J."/>
            <person name="Badalamenti J.P."/>
            <person name="Herman A."/>
            <person name="Mangelson H."/>
            <person name="Liachko I."/>
            <person name="Sullivan S."/>
            <person name="Sone E.D."/>
            <person name="Koren S."/>
            <person name="Silverstein K.A.T."/>
            <person name="Beckman K.B."/>
            <person name="Gohl D.M."/>
        </authorList>
    </citation>
    <scope>NUCLEOTIDE SEQUENCE</scope>
    <source>
        <strain evidence="1">Duluth1</strain>
        <tissue evidence="1">Whole animal</tissue>
    </source>
</reference>
<reference evidence="1" key="2">
    <citation type="submission" date="2020-11" db="EMBL/GenBank/DDBJ databases">
        <authorList>
            <person name="McCartney M.A."/>
            <person name="Auch B."/>
            <person name="Kono T."/>
            <person name="Mallez S."/>
            <person name="Becker A."/>
            <person name="Gohl D.M."/>
            <person name="Silverstein K.A.T."/>
            <person name="Koren S."/>
            <person name="Bechman K.B."/>
            <person name="Herman A."/>
            <person name="Abrahante J.E."/>
            <person name="Garbe J."/>
        </authorList>
    </citation>
    <scope>NUCLEOTIDE SEQUENCE</scope>
    <source>
        <strain evidence="1">Duluth1</strain>
        <tissue evidence="1">Whole animal</tissue>
    </source>
</reference>
<comment type="caution">
    <text evidence="1">The sequence shown here is derived from an EMBL/GenBank/DDBJ whole genome shotgun (WGS) entry which is preliminary data.</text>
</comment>
<dbReference type="Proteomes" id="UP000828390">
    <property type="component" value="Unassembled WGS sequence"/>
</dbReference>
<organism evidence="1 3">
    <name type="scientific">Dreissena polymorpha</name>
    <name type="common">Zebra mussel</name>
    <name type="synonym">Mytilus polymorpha</name>
    <dbReference type="NCBI Taxonomy" id="45954"/>
    <lineage>
        <taxon>Eukaryota</taxon>
        <taxon>Metazoa</taxon>
        <taxon>Spiralia</taxon>
        <taxon>Lophotrochozoa</taxon>
        <taxon>Mollusca</taxon>
        <taxon>Bivalvia</taxon>
        <taxon>Autobranchia</taxon>
        <taxon>Heteroconchia</taxon>
        <taxon>Euheterodonta</taxon>
        <taxon>Imparidentia</taxon>
        <taxon>Neoheterodontei</taxon>
        <taxon>Myida</taxon>
        <taxon>Dreissenoidea</taxon>
        <taxon>Dreissenidae</taxon>
        <taxon>Dreissena</taxon>
    </lineage>
</organism>
<evidence type="ECO:0000313" key="1">
    <source>
        <dbReference type="EMBL" id="KAH3845981.1"/>
    </source>
</evidence>
<dbReference type="AlphaFoldDB" id="A0A9D4KVW2"/>
<gene>
    <name evidence="1" type="ORF">DPMN_088276</name>
    <name evidence="2" type="ORF">DPMN_098076</name>
</gene>
<sequence>MAAERISRPINSHTRIALGPGIKQAILVLAADRYRCNNLAIERNRILDLPFSKPCGKHR</sequence>
<keyword evidence="3" id="KW-1185">Reference proteome</keyword>